<evidence type="ECO:0000256" key="4">
    <source>
        <dbReference type="ARBA" id="ARBA00022679"/>
    </source>
</evidence>
<dbReference type="EMBL" id="FNBG01000023">
    <property type="protein sequence ID" value="SDG00933.1"/>
    <property type="molecule type" value="Genomic_DNA"/>
</dbReference>
<dbReference type="Pfam" id="PF22621">
    <property type="entry name" value="CurL-like_PKS_C"/>
    <property type="match status" value="1"/>
</dbReference>
<sequence length="2383" mass="268176">MIDLTGFSFDMEEDVTEKLEIKESSLQDIAVIGMSICLPGADDIDQFWRSLAEGTDLVIPFPEARKSDVREYAKQIGLNPDDTAFFKGAYLEEIDKFDYKFFRLSPREAGLMNPNQRIFLETAWKTIEDAGYGGDLLKGRKTGVFLGYCADAFHDYKKLIDSVDPSGISIAIPGNLSSVIASRISYLLDLKGPAITVDTACSSSLVAIHLACQALRSGDCDTALAGSVKTLIFPADTGMRIGIESSDGRAKPFHHESDGTGMGEGTAAVFLKPLARAIADGDSIYAVIKGSAVNQDGSSIGISAPNVAAQEEVIDEAWMNAGIAPETIAYIEAHGTGTKLGDPVEIEGINRAFRRYTARRQFCAVGSVKSNLGHLDNAAGIVGFVKACLALKNKQLPPSLHFNRPNASIDFIESAVYVNRNLADWKDEEYPRRCGVSSFGLSGTNCHVVLEEAPEEIPAERLDHIPDSAESEEHLFTLSAQSLSSLSRLIDAYAERLELAGDWSIGDICYTSGTGRGHYSYRLAFVVSSISELKDKIAGLQGESLDSIAASSTAVKISSTENMDERSVHEWREIYIRGGDIPWNMLYRNGIHRRVHLPSYPFDKYRCWVENTNLRAAAKPIEDKAIHEIRGAKLTGRADGQYSTLEQLVGNVWANVLGFTELNVNEHFYGLGGDSILAFQIAIKLTETIAKPIEAVDVLRCETVAQLAAHLEQLGVNSTEKLAELTEEQLVHESDAIRNEKYALSSSQLRIFVQEQAGGIGTSYNMPLAFRIRGELNHAGLERALGTLIDRHEALRTTFGMEKGIPVQIIRDSAEFELEHFEAENDAISDVVARFVRPFDIGCAPLFRAGLIRCGLPDEHVLMIDSHHLVSDGFSTAILVKEFFELYQGKKLAAPVYQYRDYVNWREQFEGSEAMDVQESFWRSQLMNLGSPASLPLDYQRPSTKTFAGSQIGFRIDEFTSEGLLKAAASNLTTPNVLLLALYGLTILKYADQEEAVIGSIVSGRQRPGQESCVGMFINFIPLRLRTVSDWSIQQYIEEAKHCISFCYEHQNVPFERMVDFLKQPVDRSRNPIYDTMLVFHNEYRMTGSDRMSAEGLTFEPIELPIDTATLDVKLDVFLDPKGHLDCKLNYNTDLFEERTMLRFIADFQKIIISFLDEPEQLVENVKLFNEQEAAEMAQRRKLNDAPVAVSKRVSVNATFTSEPIEGLLRWWAQEFKLPIDVHFGGYNQVFQQLLSPSDQLEGGGGCRVMLVRFEDLIGGVEPDSADVYDELERQFADLLSIVQAIDKPVPYLFGIFPTATYRRYPDELVGYINQLYERWKQALESLDQIYIVDFREAARSYSVREVFDPVADRAGHMPFSEEFYAVMGTMLARKVISMYSAPFKVIVLDCDNTLWQGVCGEDGPLGVKIEAPHLLLQSWMLERAQEGQLLTLCSKNNEVDVWAVFDQHPQMLLKKEHFAHWKINWLPKSDNLKQMAKELNLGLDSFVFIDDNPLECSEVMHNASDVLTLQLPTDTRYMSNFLSHVWAWDRMSITDEDRMRTRLYSEERMRRIEQETSSISLNDFLHGLELKISMRTVGDTEIVRAAQLTQRTNQFNLNGIRRTLEELQQLRMMDNMWCWVIEASDRFGDYGIVGVVIAGSGQEQLRVDSFLLSCRVLGRGIEDAVMSQLKHVAGLSGMRGIQLEYRQTNKNDPFRAFLERIGWKTAEHTDEDNCEKSGIIPLEEIADSPGYVDMYFETAYEKQCGGDFLLSSSGAEQAGNLSDTALLTASASDIVQTTLEVDPQNIEDGWDPEIHWITAREVRENERHRAYLTAISHSRGDRLTGLAVEDASALQSKSKRQLYEAPKTATELRLADLWMELLGNDAPGANDHFFEIGGNSLKAASLVSKIHQEFGVELTISDLFHEPSLSDMAKLIDVSETSVMGSIALCEARDNYPVLSAQKRLFLLHELQGELDGYNMPGVMLLEGQADLERVEGALQAVIHRHESLRTSFAWVDGEVVQKVHSDVKLKLEVFDQAYEEQLEGLIRAFVRPFRLSEPSLMRAGFIRSVSGKQIVLIDMHHIISDGVSLGNLIHDFARAYRGETLPPLRLQLKDYAVWQQGRFKQGAMNRHRQYWLDLFSSPVPKLNMPVQKNNSSSLNVGAVITFRGERELRRKLTDYALEKGATLFMVLLSAYYVLISKYTGQEDIVIGTPVAGRIRAELDPLIGMFVNTLALRSFPTNDKTFEQYLSEIKDLTLHALRHQEYPFEMLVQELDIQLQPGQNPLFDTMFAMQNMDPFIYEFEDAVLSVFPFDFGVSRFDLTLQARELEDELDFSIEYKTALFSQEVMERLSVHYLRILEQVANRPEAMLKDIHVLDEEERASITERIRANRSPEFAEFDF</sequence>
<dbReference type="InterPro" id="IPR036736">
    <property type="entry name" value="ACP-like_sf"/>
</dbReference>
<organism evidence="7 8">
    <name type="scientific">Fontibacillus panacisegetis</name>
    <dbReference type="NCBI Taxonomy" id="670482"/>
    <lineage>
        <taxon>Bacteria</taxon>
        <taxon>Bacillati</taxon>
        <taxon>Bacillota</taxon>
        <taxon>Bacilli</taxon>
        <taxon>Bacillales</taxon>
        <taxon>Paenibacillaceae</taxon>
        <taxon>Fontibacillus</taxon>
    </lineage>
</organism>
<dbReference type="STRING" id="670482.SAMN04488542_12314"/>
<dbReference type="InterPro" id="IPR023214">
    <property type="entry name" value="HAD_sf"/>
</dbReference>
<dbReference type="Proteomes" id="UP000198972">
    <property type="component" value="Unassembled WGS sequence"/>
</dbReference>
<dbReference type="InterPro" id="IPR010037">
    <property type="entry name" value="FkbH_domain"/>
</dbReference>
<evidence type="ECO:0000256" key="1">
    <source>
        <dbReference type="ARBA" id="ARBA00001957"/>
    </source>
</evidence>
<dbReference type="SUPFAM" id="SSF55729">
    <property type="entry name" value="Acyl-CoA N-acyltransferases (Nat)"/>
    <property type="match status" value="1"/>
</dbReference>
<dbReference type="PANTHER" id="PTHR43775">
    <property type="entry name" value="FATTY ACID SYNTHASE"/>
    <property type="match status" value="1"/>
</dbReference>
<dbReference type="PROSITE" id="PS52004">
    <property type="entry name" value="KS3_2"/>
    <property type="match status" value="1"/>
</dbReference>
<reference evidence="7 8" key="1">
    <citation type="submission" date="2016-10" db="EMBL/GenBank/DDBJ databases">
        <authorList>
            <person name="de Groot N.N."/>
        </authorList>
    </citation>
    <scope>NUCLEOTIDE SEQUENCE [LARGE SCALE GENOMIC DNA]</scope>
    <source>
        <strain evidence="7 8">DSM 28129</strain>
    </source>
</reference>
<evidence type="ECO:0000259" key="5">
    <source>
        <dbReference type="PROSITE" id="PS50075"/>
    </source>
</evidence>
<keyword evidence="4" id="KW-0808">Transferase</keyword>
<dbReference type="NCBIfam" id="TIGR01686">
    <property type="entry name" value="FkbH"/>
    <property type="match status" value="1"/>
</dbReference>
<dbReference type="PROSITE" id="PS00606">
    <property type="entry name" value="KS3_1"/>
    <property type="match status" value="1"/>
</dbReference>
<dbReference type="InterPro" id="IPR009081">
    <property type="entry name" value="PP-bd_ACP"/>
</dbReference>
<dbReference type="InterPro" id="IPR016181">
    <property type="entry name" value="Acyl_CoA_acyltransferase"/>
</dbReference>
<dbReference type="OrthoDB" id="9765680at2"/>
<feature type="domain" description="Carrier" evidence="5">
    <location>
        <begin position="1846"/>
        <end position="1921"/>
    </location>
</feature>
<feature type="domain" description="Ketosynthase family 3 (KS3)" evidence="6">
    <location>
        <begin position="26"/>
        <end position="452"/>
    </location>
</feature>
<dbReference type="SMART" id="SM00825">
    <property type="entry name" value="PKS_KS"/>
    <property type="match status" value="1"/>
</dbReference>
<name>A0A1G7QR24_9BACL</name>
<evidence type="ECO:0000256" key="3">
    <source>
        <dbReference type="ARBA" id="ARBA00022553"/>
    </source>
</evidence>
<dbReference type="GO" id="GO:0005737">
    <property type="term" value="C:cytoplasm"/>
    <property type="evidence" value="ECO:0007669"/>
    <property type="project" value="TreeGrafter"/>
</dbReference>
<dbReference type="Pfam" id="PF02801">
    <property type="entry name" value="Ketoacyl-synt_C"/>
    <property type="match status" value="1"/>
</dbReference>
<comment type="cofactor">
    <cofactor evidence="1">
        <name>pantetheine 4'-phosphate</name>
        <dbReference type="ChEBI" id="CHEBI:47942"/>
    </cofactor>
</comment>
<dbReference type="PROSITE" id="PS50075">
    <property type="entry name" value="CARRIER"/>
    <property type="match status" value="2"/>
</dbReference>
<feature type="domain" description="Carrier" evidence="5">
    <location>
        <begin position="640"/>
        <end position="715"/>
    </location>
</feature>
<dbReference type="SUPFAM" id="SSF56784">
    <property type="entry name" value="HAD-like"/>
    <property type="match status" value="1"/>
</dbReference>
<dbReference type="SUPFAM" id="SSF52777">
    <property type="entry name" value="CoA-dependent acyltransferases"/>
    <property type="match status" value="4"/>
</dbReference>
<dbReference type="Gene3D" id="1.10.1240.100">
    <property type="match status" value="1"/>
</dbReference>
<evidence type="ECO:0000256" key="2">
    <source>
        <dbReference type="ARBA" id="ARBA00022450"/>
    </source>
</evidence>
<protein>
    <submittedName>
        <fullName evidence="7">HAD-superfamily phosphatase, subfamily IIIC/FkbH-like domain-containing protein</fullName>
    </submittedName>
</protein>
<dbReference type="GO" id="GO:0071770">
    <property type="term" value="P:DIM/DIP cell wall layer assembly"/>
    <property type="evidence" value="ECO:0007669"/>
    <property type="project" value="TreeGrafter"/>
</dbReference>
<dbReference type="InterPro" id="IPR036412">
    <property type="entry name" value="HAD-like_sf"/>
</dbReference>
<dbReference type="SUPFAM" id="SSF53901">
    <property type="entry name" value="Thiolase-like"/>
    <property type="match status" value="1"/>
</dbReference>
<dbReference type="Gene3D" id="3.40.47.10">
    <property type="match status" value="1"/>
</dbReference>
<dbReference type="Gene3D" id="3.40.630.30">
    <property type="match status" value="1"/>
</dbReference>
<dbReference type="Pfam" id="PF00109">
    <property type="entry name" value="ketoacyl-synt"/>
    <property type="match status" value="1"/>
</dbReference>
<dbReference type="Pfam" id="PF00668">
    <property type="entry name" value="Condensation"/>
    <property type="match status" value="2"/>
</dbReference>
<dbReference type="InterPro" id="IPR010033">
    <property type="entry name" value="HAD_SF_ppase_IIIC"/>
</dbReference>
<dbReference type="InterPro" id="IPR020806">
    <property type="entry name" value="PKS_PP-bd"/>
</dbReference>
<dbReference type="CDD" id="cd19531">
    <property type="entry name" value="LCL_NRPS-like"/>
    <property type="match status" value="2"/>
</dbReference>
<dbReference type="InterPro" id="IPR014030">
    <property type="entry name" value="Ketoacyl_synth_N"/>
</dbReference>
<keyword evidence="8" id="KW-1185">Reference proteome</keyword>
<dbReference type="InterPro" id="IPR023213">
    <property type="entry name" value="CAT-like_dom_sf"/>
</dbReference>
<dbReference type="Gene3D" id="3.30.559.10">
    <property type="entry name" value="Chloramphenicol acetyltransferase-like domain"/>
    <property type="match status" value="2"/>
</dbReference>
<dbReference type="GO" id="GO:0006633">
    <property type="term" value="P:fatty acid biosynthetic process"/>
    <property type="evidence" value="ECO:0007669"/>
    <property type="project" value="InterPro"/>
</dbReference>
<gene>
    <name evidence="7" type="ORF">SAMN04488542_12314</name>
</gene>
<dbReference type="InterPro" id="IPR018201">
    <property type="entry name" value="Ketoacyl_synth_AS"/>
</dbReference>
<dbReference type="GO" id="GO:0004315">
    <property type="term" value="F:3-oxoacyl-[acyl-carrier-protein] synthase activity"/>
    <property type="evidence" value="ECO:0007669"/>
    <property type="project" value="InterPro"/>
</dbReference>
<dbReference type="GO" id="GO:0005886">
    <property type="term" value="C:plasma membrane"/>
    <property type="evidence" value="ECO:0007669"/>
    <property type="project" value="TreeGrafter"/>
</dbReference>
<evidence type="ECO:0000259" key="6">
    <source>
        <dbReference type="PROSITE" id="PS52004"/>
    </source>
</evidence>
<evidence type="ECO:0000313" key="8">
    <source>
        <dbReference type="Proteomes" id="UP000198972"/>
    </source>
</evidence>
<evidence type="ECO:0000313" key="7">
    <source>
        <dbReference type="EMBL" id="SDG00933.1"/>
    </source>
</evidence>
<dbReference type="GO" id="GO:0031177">
    <property type="term" value="F:phosphopantetheine binding"/>
    <property type="evidence" value="ECO:0007669"/>
    <property type="project" value="InterPro"/>
</dbReference>
<dbReference type="RefSeq" id="WP_091233574.1">
    <property type="nucleotide sequence ID" value="NZ_FNBG01000023.1"/>
</dbReference>
<dbReference type="Pfam" id="PF00550">
    <property type="entry name" value="PP-binding"/>
    <property type="match status" value="2"/>
</dbReference>
<dbReference type="PANTHER" id="PTHR43775:SF37">
    <property type="entry name" value="SI:DKEY-61P9.11"/>
    <property type="match status" value="1"/>
</dbReference>
<dbReference type="SUPFAM" id="SSF47336">
    <property type="entry name" value="ACP-like"/>
    <property type="match status" value="2"/>
</dbReference>
<dbReference type="Gene3D" id="3.40.50.1000">
    <property type="entry name" value="HAD superfamily/HAD-like"/>
    <property type="match status" value="1"/>
</dbReference>
<dbReference type="NCBIfam" id="TIGR01681">
    <property type="entry name" value="HAD-SF-IIIC"/>
    <property type="match status" value="1"/>
</dbReference>
<dbReference type="Gene3D" id="1.10.1200.10">
    <property type="entry name" value="ACP-like"/>
    <property type="match status" value="2"/>
</dbReference>
<dbReference type="InterPro" id="IPR001242">
    <property type="entry name" value="Condensation_dom"/>
</dbReference>
<dbReference type="InterPro" id="IPR014031">
    <property type="entry name" value="Ketoacyl_synth_C"/>
</dbReference>
<dbReference type="InterPro" id="IPR050091">
    <property type="entry name" value="PKS_NRPS_Biosynth_Enz"/>
</dbReference>
<dbReference type="InterPro" id="IPR016039">
    <property type="entry name" value="Thiolase-like"/>
</dbReference>
<keyword evidence="3" id="KW-0597">Phosphoprotein</keyword>
<dbReference type="InterPro" id="IPR020841">
    <property type="entry name" value="PKS_Beta-ketoAc_synthase_dom"/>
</dbReference>
<keyword evidence="2" id="KW-0596">Phosphopantetheine</keyword>
<dbReference type="GO" id="GO:0004312">
    <property type="term" value="F:fatty acid synthase activity"/>
    <property type="evidence" value="ECO:0007669"/>
    <property type="project" value="TreeGrafter"/>
</dbReference>
<dbReference type="CDD" id="cd00833">
    <property type="entry name" value="PKS"/>
    <property type="match status" value="1"/>
</dbReference>
<dbReference type="FunFam" id="1.10.1200.10:FF:000005">
    <property type="entry name" value="Nonribosomal peptide synthetase 1"/>
    <property type="match status" value="1"/>
</dbReference>
<dbReference type="SMART" id="SM00823">
    <property type="entry name" value="PKS_PP"/>
    <property type="match status" value="2"/>
</dbReference>
<accession>A0A1G7QR24</accession>
<dbReference type="Gene3D" id="3.30.559.30">
    <property type="entry name" value="Nonribosomal peptide synthetase, condensation domain"/>
    <property type="match status" value="2"/>
</dbReference>
<proteinExistence type="predicted"/>